<comment type="caution">
    <text evidence="1">The sequence shown here is derived from an EMBL/GenBank/DDBJ whole genome shotgun (WGS) entry which is preliminary data.</text>
</comment>
<dbReference type="Proteomes" id="UP000297609">
    <property type="component" value="Unassembled WGS sequence"/>
</dbReference>
<organism evidence="1 2">
    <name type="scientific">Leptospira kemamanensis</name>
    <dbReference type="NCBI Taxonomy" id="2484942"/>
    <lineage>
        <taxon>Bacteria</taxon>
        <taxon>Pseudomonadati</taxon>
        <taxon>Spirochaetota</taxon>
        <taxon>Spirochaetia</taxon>
        <taxon>Leptospirales</taxon>
        <taxon>Leptospiraceae</taxon>
        <taxon>Leptospira</taxon>
    </lineage>
</organism>
<name>A0A4R9JMF6_9LEPT</name>
<sequence>MRRQNFLFHSRIFLGILVFFLLIHCQSTLPPKEERSLPNTTITQCPYPISLGTVYGKGITNFDRTILLFQIKQLLFDLCEGHFHHLLPFVDKETGLFVDAKGYWTLDEVKADLSDPNGYFALYYFNSSKLNEKKGSSGNLTVREVFSQAGTVFVDLYVSSSEEVEMKFRFPKDPELERYLINPNFIKIQNTWYLHRMF</sequence>
<gene>
    <name evidence="1" type="ORF">EHQ59_14520</name>
</gene>
<proteinExistence type="predicted"/>
<dbReference type="OrthoDB" id="341702at2"/>
<evidence type="ECO:0000313" key="2">
    <source>
        <dbReference type="Proteomes" id="UP000297609"/>
    </source>
</evidence>
<keyword evidence="2" id="KW-1185">Reference proteome</keyword>
<evidence type="ECO:0000313" key="1">
    <source>
        <dbReference type="EMBL" id="TGL48692.1"/>
    </source>
</evidence>
<protein>
    <submittedName>
        <fullName evidence="1">Uncharacterized protein</fullName>
    </submittedName>
</protein>
<reference evidence="1" key="1">
    <citation type="journal article" date="2019" name="PLoS Negl. Trop. Dis.">
        <title>Revisiting the worldwide diversity of Leptospira species in the environment.</title>
        <authorList>
            <person name="Vincent A.T."/>
            <person name="Schiettekatte O."/>
            <person name="Bourhy P."/>
            <person name="Veyrier F.J."/>
            <person name="Picardeau M."/>
        </authorList>
    </citation>
    <scope>NUCLEOTIDE SEQUENCE [LARGE SCALE GENOMIC DNA]</scope>
    <source>
        <strain evidence="1">201702454</strain>
    </source>
</reference>
<dbReference type="AlphaFoldDB" id="A0A4R9JMF6"/>
<dbReference type="EMBL" id="RQGG01000043">
    <property type="protein sequence ID" value="TGL48692.1"/>
    <property type="molecule type" value="Genomic_DNA"/>
</dbReference>
<accession>A0A4R9JMF6</accession>